<dbReference type="EMBL" id="FNBO01000015">
    <property type="protein sequence ID" value="SDG08695.1"/>
    <property type="molecule type" value="Genomic_DNA"/>
</dbReference>
<evidence type="ECO:0000313" key="2">
    <source>
        <dbReference type="EMBL" id="SDG08695.1"/>
    </source>
</evidence>
<gene>
    <name evidence="2" type="ORF">SAMN04488067_1154</name>
</gene>
<sequence length="69" mass="7495">MGFKSLVDRDGSGTVTIDKQHLELDGLVADDGSIKEADAHTQRVGERAYLVRFPEDGEVPTLLELVGRA</sequence>
<accession>A0A1G7RDG6</accession>
<dbReference type="Pfam" id="PF26227">
    <property type="entry name" value="DUF8053"/>
    <property type="match status" value="1"/>
</dbReference>
<evidence type="ECO:0000313" key="3">
    <source>
        <dbReference type="Proteomes" id="UP000324020"/>
    </source>
</evidence>
<keyword evidence="3" id="KW-1185">Reference proteome</keyword>
<protein>
    <recommendedName>
        <fullName evidence="1">DUF8053 domain-containing protein</fullName>
    </recommendedName>
</protein>
<feature type="domain" description="DUF8053" evidence="1">
    <location>
        <begin position="4"/>
        <end position="56"/>
    </location>
</feature>
<evidence type="ECO:0000259" key="1">
    <source>
        <dbReference type="Pfam" id="PF26227"/>
    </source>
</evidence>
<organism evidence="2 3">
    <name type="scientific">Halorubrum xinjiangense</name>
    <dbReference type="NCBI Taxonomy" id="261291"/>
    <lineage>
        <taxon>Archaea</taxon>
        <taxon>Methanobacteriati</taxon>
        <taxon>Methanobacteriota</taxon>
        <taxon>Stenosarchaea group</taxon>
        <taxon>Halobacteria</taxon>
        <taxon>Halobacteriales</taxon>
        <taxon>Haloferacaceae</taxon>
        <taxon>Halorubrum</taxon>
    </lineage>
</organism>
<dbReference type="RefSeq" id="WP_007344673.1">
    <property type="nucleotide sequence ID" value="NZ_FNBO01000015.1"/>
</dbReference>
<name>A0A1G7RDG6_9EURY</name>
<dbReference type="InterPro" id="IPR058366">
    <property type="entry name" value="DUF8053"/>
</dbReference>
<dbReference type="OrthoDB" id="268463at2157"/>
<dbReference type="AlphaFoldDB" id="A0A1G7RDG6"/>
<reference evidence="2 3" key="1">
    <citation type="submission" date="2016-10" db="EMBL/GenBank/DDBJ databases">
        <authorList>
            <person name="Varghese N."/>
            <person name="Submissions S."/>
        </authorList>
    </citation>
    <scope>NUCLEOTIDE SEQUENCE [LARGE SCALE GENOMIC DNA]</scope>
    <source>
        <strain evidence="2 3">CGMCC 1.3527</strain>
    </source>
</reference>
<dbReference type="Proteomes" id="UP000324020">
    <property type="component" value="Unassembled WGS sequence"/>
</dbReference>
<proteinExistence type="predicted"/>